<feature type="region of interest" description="Disordered" evidence="7">
    <location>
        <begin position="153"/>
        <end position="175"/>
    </location>
</feature>
<dbReference type="GO" id="GO:0006351">
    <property type="term" value="P:DNA-templated transcription"/>
    <property type="evidence" value="ECO:0007669"/>
    <property type="project" value="InterPro"/>
</dbReference>
<comment type="subcellular location">
    <subcellularLocation>
        <location evidence="1">Nucleus</location>
    </subcellularLocation>
</comment>
<dbReference type="PROSITE" id="PS50048">
    <property type="entry name" value="ZN2_CY6_FUNGAL_2"/>
    <property type="match status" value="1"/>
</dbReference>
<feature type="region of interest" description="Disordered" evidence="7">
    <location>
        <begin position="90"/>
        <end position="133"/>
    </location>
</feature>
<dbReference type="STRING" id="1448320.A0A319DGQ5"/>
<feature type="region of interest" description="Disordered" evidence="7">
    <location>
        <begin position="636"/>
        <end position="659"/>
    </location>
</feature>
<name>A0A319DGQ5_9EURO</name>
<dbReference type="GO" id="GO:0005634">
    <property type="term" value="C:nucleus"/>
    <property type="evidence" value="ECO:0007669"/>
    <property type="project" value="UniProtKB-SubCell"/>
</dbReference>
<dbReference type="GO" id="GO:0008270">
    <property type="term" value="F:zinc ion binding"/>
    <property type="evidence" value="ECO:0007669"/>
    <property type="project" value="InterPro"/>
</dbReference>
<dbReference type="SMART" id="SM00066">
    <property type="entry name" value="GAL4"/>
    <property type="match status" value="1"/>
</dbReference>
<evidence type="ECO:0000256" key="3">
    <source>
        <dbReference type="ARBA" id="ARBA00023015"/>
    </source>
</evidence>
<dbReference type="InterPro" id="IPR001138">
    <property type="entry name" value="Zn2Cys6_DnaBD"/>
</dbReference>
<evidence type="ECO:0000313" key="10">
    <source>
        <dbReference type="Proteomes" id="UP000247810"/>
    </source>
</evidence>
<dbReference type="Pfam" id="PF00172">
    <property type="entry name" value="Zn_clus"/>
    <property type="match status" value="1"/>
</dbReference>
<dbReference type="CDD" id="cd00067">
    <property type="entry name" value="GAL4"/>
    <property type="match status" value="1"/>
</dbReference>
<dbReference type="PANTHER" id="PTHR31001">
    <property type="entry name" value="UNCHARACTERIZED TRANSCRIPTIONAL REGULATORY PROTEIN"/>
    <property type="match status" value="1"/>
</dbReference>
<evidence type="ECO:0000256" key="6">
    <source>
        <dbReference type="ARBA" id="ARBA00023242"/>
    </source>
</evidence>
<sequence>MATPEQKYPASAPRAAARPHRLLACVHCQQRKVRCDREFPCASCVRIGVQCVPTAAPRQRRRRFPERDLLDRLRHHEALLAQHNIPFEPLHGTVETASPFDDSRSPDPGNDRHSKAPVTDAIRSSRQKAPVKSKPEYAAKSFWNVMKEMSLEPEDCDDSGNYDHDNDSPQHDEAPESVVKRALDQVYESRDPGFLFGARKASIDITSLHPSQAQIFKLWQIYLENVDPLLKVTHTPTLQARIIDAACKIESLSPTLEALMFSIYCVALLSLDDHECSVLMGSSKSELLKQYKLGCQQALVNCGVFCSGDRECLTAYFLYLISVRPDTNPRSLSSLLSIAMRNAQRIGIHLESNNVQFPALEGEMRRRLWWSLVMFDHRICEMSDHKTSMLTPTWDCKIPLNVNDCDLRPEMKNPPTAHERPSEAIFAVMRSELGEFVRHSAFHLDFTNPALKPIAKDLGSDPFTSVERDMEDKYLRFCNQENPLHFTALWTARGLLSKNRLLEKYSKFSSTPQTDAQRNTVISYALTILDWDTKLMTSPLTKGYRWLIHFNFPFPAYLYIIIDLRKRPMEKHADKAWEIISNNHEFRLKDMDSPNALSDYMRRLVLGAWEAREVACRQQGLPMDPPRIIVQMRQKMAQTTSSQPASQTQTGNSGQQVGGALGINFGDISMSLPMQFGGGDPFMGMEGQNPMGSGPGGFPDMFGQSMMGDADQPGWPTMNFGMGW</sequence>
<evidence type="ECO:0000259" key="8">
    <source>
        <dbReference type="PROSITE" id="PS50048"/>
    </source>
</evidence>
<dbReference type="EMBL" id="KZ825836">
    <property type="protein sequence ID" value="PYH96541.1"/>
    <property type="molecule type" value="Genomic_DNA"/>
</dbReference>
<dbReference type="InterPro" id="IPR050613">
    <property type="entry name" value="Sec_Metabolite_Reg"/>
</dbReference>
<dbReference type="GO" id="GO:0003677">
    <property type="term" value="F:DNA binding"/>
    <property type="evidence" value="ECO:0007669"/>
    <property type="project" value="UniProtKB-KW"/>
</dbReference>
<keyword evidence="10" id="KW-1185">Reference proteome</keyword>
<keyword evidence="3" id="KW-0805">Transcription regulation</keyword>
<dbReference type="SUPFAM" id="SSF57701">
    <property type="entry name" value="Zn2/Cys6 DNA-binding domain"/>
    <property type="match status" value="1"/>
</dbReference>
<evidence type="ECO:0000256" key="1">
    <source>
        <dbReference type="ARBA" id="ARBA00004123"/>
    </source>
</evidence>
<dbReference type="InterPro" id="IPR007219">
    <property type="entry name" value="XnlR_reg_dom"/>
</dbReference>
<dbReference type="PANTHER" id="PTHR31001:SF45">
    <property type="entry name" value="ZN(II)2CYS6 TRANSCRIPTION FACTOR (EUROFUNG)"/>
    <property type="match status" value="1"/>
</dbReference>
<dbReference type="CDD" id="cd12148">
    <property type="entry name" value="fungal_TF_MHR"/>
    <property type="match status" value="1"/>
</dbReference>
<organism evidence="9 10">
    <name type="scientific">Aspergillus ellipticus CBS 707.79</name>
    <dbReference type="NCBI Taxonomy" id="1448320"/>
    <lineage>
        <taxon>Eukaryota</taxon>
        <taxon>Fungi</taxon>
        <taxon>Dikarya</taxon>
        <taxon>Ascomycota</taxon>
        <taxon>Pezizomycotina</taxon>
        <taxon>Eurotiomycetes</taxon>
        <taxon>Eurotiomycetidae</taxon>
        <taxon>Eurotiales</taxon>
        <taxon>Aspergillaceae</taxon>
        <taxon>Aspergillus</taxon>
        <taxon>Aspergillus subgen. Circumdati</taxon>
    </lineage>
</organism>
<feature type="compositionally biased region" description="Basic and acidic residues" evidence="7">
    <location>
        <begin position="101"/>
        <end position="114"/>
    </location>
</feature>
<dbReference type="Pfam" id="PF04082">
    <property type="entry name" value="Fungal_trans"/>
    <property type="match status" value="1"/>
</dbReference>
<reference evidence="9 10" key="1">
    <citation type="submission" date="2018-02" db="EMBL/GenBank/DDBJ databases">
        <title>The genomes of Aspergillus section Nigri reveals drivers in fungal speciation.</title>
        <authorList>
            <consortium name="DOE Joint Genome Institute"/>
            <person name="Vesth T.C."/>
            <person name="Nybo J."/>
            <person name="Theobald S."/>
            <person name="Brandl J."/>
            <person name="Frisvad J.C."/>
            <person name="Nielsen K.F."/>
            <person name="Lyhne E.K."/>
            <person name="Kogle M.E."/>
            <person name="Kuo A."/>
            <person name="Riley R."/>
            <person name="Clum A."/>
            <person name="Nolan M."/>
            <person name="Lipzen A."/>
            <person name="Salamov A."/>
            <person name="Henrissat B."/>
            <person name="Wiebenga A."/>
            <person name="De vries R.P."/>
            <person name="Grigoriev I.V."/>
            <person name="Mortensen U.H."/>
            <person name="Andersen M.R."/>
            <person name="Baker S.E."/>
        </authorList>
    </citation>
    <scope>NUCLEOTIDE SEQUENCE [LARGE SCALE GENOMIC DNA]</scope>
    <source>
        <strain evidence="9 10">CBS 707.79</strain>
    </source>
</reference>
<dbReference type="Proteomes" id="UP000247810">
    <property type="component" value="Unassembled WGS sequence"/>
</dbReference>
<keyword evidence="2" id="KW-0479">Metal-binding</keyword>
<evidence type="ECO:0000256" key="4">
    <source>
        <dbReference type="ARBA" id="ARBA00023125"/>
    </source>
</evidence>
<dbReference type="AlphaFoldDB" id="A0A319DGQ5"/>
<dbReference type="GO" id="GO:0009893">
    <property type="term" value="P:positive regulation of metabolic process"/>
    <property type="evidence" value="ECO:0007669"/>
    <property type="project" value="UniProtKB-ARBA"/>
</dbReference>
<dbReference type="SMART" id="SM00906">
    <property type="entry name" value="Fungal_trans"/>
    <property type="match status" value="1"/>
</dbReference>
<protein>
    <recommendedName>
        <fullName evidence="8">Zn(2)-C6 fungal-type domain-containing protein</fullName>
    </recommendedName>
</protein>
<dbReference type="Gene3D" id="4.10.240.10">
    <property type="entry name" value="Zn(2)-C6 fungal-type DNA-binding domain"/>
    <property type="match status" value="1"/>
</dbReference>
<feature type="compositionally biased region" description="Basic and acidic residues" evidence="7">
    <location>
        <begin position="161"/>
        <end position="175"/>
    </location>
</feature>
<proteinExistence type="predicted"/>
<evidence type="ECO:0000256" key="2">
    <source>
        <dbReference type="ARBA" id="ARBA00022723"/>
    </source>
</evidence>
<dbReference type="VEuPathDB" id="FungiDB:BO71DRAFT_174478"/>
<evidence type="ECO:0000256" key="7">
    <source>
        <dbReference type="SAM" id="MobiDB-lite"/>
    </source>
</evidence>
<keyword evidence="6" id="KW-0539">Nucleus</keyword>
<dbReference type="GO" id="GO:0000981">
    <property type="term" value="F:DNA-binding transcription factor activity, RNA polymerase II-specific"/>
    <property type="evidence" value="ECO:0007669"/>
    <property type="project" value="InterPro"/>
</dbReference>
<keyword evidence="4" id="KW-0238">DNA-binding</keyword>
<gene>
    <name evidence="9" type="ORF">BO71DRAFT_174478</name>
</gene>
<dbReference type="InterPro" id="IPR036864">
    <property type="entry name" value="Zn2-C6_fun-type_DNA-bd_sf"/>
</dbReference>
<dbReference type="OrthoDB" id="2269373at2759"/>
<evidence type="ECO:0000313" key="9">
    <source>
        <dbReference type="EMBL" id="PYH96541.1"/>
    </source>
</evidence>
<keyword evidence="5" id="KW-0804">Transcription</keyword>
<accession>A0A319DGQ5</accession>
<feature type="compositionally biased region" description="Low complexity" evidence="7">
    <location>
        <begin position="637"/>
        <end position="650"/>
    </location>
</feature>
<feature type="domain" description="Zn(2)-C6 fungal-type" evidence="8">
    <location>
        <begin position="24"/>
        <end position="52"/>
    </location>
</feature>
<evidence type="ECO:0000256" key="5">
    <source>
        <dbReference type="ARBA" id="ARBA00023163"/>
    </source>
</evidence>